<proteinExistence type="predicted"/>
<dbReference type="Proteomes" id="UP001367508">
    <property type="component" value="Unassembled WGS sequence"/>
</dbReference>
<reference evidence="1 2" key="1">
    <citation type="submission" date="2024-01" db="EMBL/GenBank/DDBJ databases">
        <title>The genomes of 5 underutilized Papilionoideae crops provide insights into root nodulation and disease resistanc.</title>
        <authorList>
            <person name="Jiang F."/>
        </authorList>
    </citation>
    <scope>NUCLEOTIDE SEQUENCE [LARGE SCALE GENOMIC DNA]</scope>
    <source>
        <strain evidence="1">LVBAO_FW01</strain>
        <tissue evidence="1">Leaves</tissue>
    </source>
</reference>
<accession>A0AAN9MVP3</accession>
<comment type="caution">
    <text evidence="1">The sequence shown here is derived from an EMBL/GenBank/DDBJ whole genome shotgun (WGS) entry which is preliminary data.</text>
</comment>
<protein>
    <submittedName>
        <fullName evidence="1">Uncharacterized protein</fullName>
    </submittedName>
</protein>
<organism evidence="1 2">
    <name type="scientific">Canavalia gladiata</name>
    <name type="common">Sword bean</name>
    <name type="synonym">Dolichos gladiatus</name>
    <dbReference type="NCBI Taxonomy" id="3824"/>
    <lineage>
        <taxon>Eukaryota</taxon>
        <taxon>Viridiplantae</taxon>
        <taxon>Streptophyta</taxon>
        <taxon>Embryophyta</taxon>
        <taxon>Tracheophyta</taxon>
        <taxon>Spermatophyta</taxon>
        <taxon>Magnoliopsida</taxon>
        <taxon>eudicotyledons</taxon>
        <taxon>Gunneridae</taxon>
        <taxon>Pentapetalae</taxon>
        <taxon>rosids</taxon>
        <taxon>fabids</taxon>
        <taxon>Fabales</taxon>
        <taxon>Fabaceae</taxon>
        <taxon>Papilionoideae</taxon>
        <taxon>50 kb inversion clade</taxon>
        <taxon>NPAAA clade</taxon>
        <taxon>indigoferoid/millettioid clade</taxon>
        <taxon>Phaseoleae</taxon>
        <taxon>Canavalia</taxon>
    </lineage>
</organism>
<evidence type="ECO:0000313" key="2">
    <source>
        <dbReference type="Proteomes" id="UP001367508"/>
    </source>
</evidence>
<dbReference type="AlphaFoldDB" id="A0AAN9MVP3"/>
<sequence>MPIEDWVVSAPRDDIQTSRDKHGLRCLESRSPSLFQDINTLGYPCSRPVGARSSVNAGLFLHVRQVYKWGGERWLFTRILGLEQQDLRNGRLCMKWVFKLK</sequence>
<gene>
    <name evidence="1" type="ORF">VNO77_02789</name>
</gene>
<dbReference type="EMBL" id="JAYMYQ010000001">
    <property type="protein sequence ID" value="KAK7360776.1"/>
    <property type="molecule type" value="Genomic_DNA"/>
</dbReference>
<keyword evidence="2" id="KW-1185">Reference proteome</keyword>
<name>A0AAN9MVP3_CANGL</name>
<evidence type="ECO:0000313" key="1">
    <source>
        <dbReference type="EMBL" id="KAK7360776.1"/>
    </source>
</evidence>